<feature type="site" description="Discriminates between blocked and unblocked aminoacyl-tRNA" evidence="7">
    <location>
        <position position="37"/>
    </location>
</feature>
<evidence type="ECO:0000256" key="4">
    <source>
        <dbReference type="ARBA" id="ARBA00022884"/>
    </source>
</evidence>
<dbReference type="FunFam" id="3.40.50.1470:FF:000001">
    <property type="entry name" value="Peptidyl-tRNA hydrolase"/>
    <property type="match status" value="1"/>
</dbReference>
<dbReference type="PANTHER" id="PTHR17224">
    <property type="entry name" value="PEPTIDYL-TRNA HYDROLASE"/>
    <property type="match status" value="1"/>
</dbReference>
<dbReference type="AlphaFoldDB" id="A0A1T4MJP4"/>
<dbReference type="Pfam" id="PF01195">
    <property type="entry name" value="Pept_tRNA_hydro"/>
    <property type="match status" value="1"/>
</dbReference>
<dbReference type="PROSITE" id="PS01195">
    <property type="entry name" value="PEPT_TRNA_HYDROL_1"/>
    <property type="match status" value="1"/>
</dbReference>
<keyword evidence="7" id="KW-0963">Cytoplasm</keyword>
<feature type="binding site" evidence="7">
    <location>
        <position position="42"/>
    </location>
    <ligand>
        <name>tRNA</name>
        <dbReference type="ChEBI" id="CHEBI:17843"/>
    </ligand>
</feature>
<dbReference type="CDD" id="cd00462">
    <property type="entry name" value="PTH"/>
    <property type="match status" value="1"/>
</dbReference>
<feature type="active site" description="Proton acceptor" evidence="7">
    <location>
        <position position="47"/>
    </location>
</feature>
<evidence type="ECO:0000256" key="7">
    <source>
        <dbReference type="HAMAP-Rule" id="MF_00083"/>
    </source>
</evidence>
<keyword evidence="3 7" id="KW-0378">Hydrolase</keyword>
<evidence type="ECO:0000256" key="5">
    <source>
        <dbReference type="ARBA" id="ARBA00038063"/>
    </source>
</evidence>
<dbReference type="InterPro" id="IPR036416">
    <property type="entry name" value="Pept_tRNA_hydro_sf"/>
</dbReference>
<dbReference type="GO" id="GO:0006515">
    <property type="term" value="P:protein quality control for misfolded or incompletely synthesized proteins"/>
    <property type="evidence" value="ECO:0007669"/>
    <property type="project" value="UniProtKB-UniRule"/>
</dbReference>
<dbReference type="GO" id="GO:0000049">
    <property type="term" value="F:tRNA binding"/>
    <property type="evidence" value="ECO:0007669"/>
    <property type="project" value="UniProtKB-UniRule"/>
</dbReference>
<evidence type="ECO:0000256" key="9">
    <source>
        <dbReference type="RuleBase" id="RU004320"/>
    </source>
</evidence>
<feature type="site" description="Stabilizes the basic form of H active site to accept a proton" evidence="7">
    <location>
        <position position="120"/>
    </location>
</feature>
<dbReference type="GO" id="GO:0072344">
    <property type="term" value="P:rescue of stalled ribosome"/>
    <property type="evidence" value="ECO:0007669"/>
    <property type="project" value="UniProtKB-UniRule"/>
</dbReference>
<dbReference type="GO" id="GO:0004045">
    <property type="term" value="F:peptidyl-tRNA hydrolase activity"/>
    <property type="evidence" value="ECO:0007669"/>
    <property type="project" value="UniProtKB-UniRule"/>
</dbReference>
<comment type="catalytic activity">
    <reaction evidence="7 8">
        <text>an N-acyl-L-alpha-aminoacyl-tRNA + H2O = an N-acyl-L-amino acid + a tRNA + H(+)</text>
        <dbReference type="Rhea" id="RHEA:54448"/>
        <dbReference type="Rhea" id="RHEA-COMP:10123"/>
        <dbReference type="Rhea" id="RHEA-COMP:13883"/>
        <dbReference type="ChEBI" id="CHEBI:15377"/>
        <dbReference type="ChEBI" id="CHEBI:15378"/>
        <dbReference type="ChEBI" id="CHEBI:59874"/>
        <dbReference type="ChEBI" id="CHEBI:78442"/>
        <dbReference type="ChEBI" id="CHEBI:138191"/>
        <dbReference type="EC" id="3.1.1.29"/>
    </reaction>
</comment>
<evidence type="ECO:0000256" key="8">
    <source>
        <dbReference type="RuleBase" id="RU000673"/>
    </source>
</evidence>
<evidence type="ECO:0000256" key="2">
    <source>
        <dbReference type="ARBA" id="ARBA00022555"/>
    </source>
</evidence>
<comment type="function">
    <text evidence="7">Hydrolyzes ribosome-free peptidyl-tRNAs (with 1 or more amino acids incorporated), which drop off the ribosome during protein synthesis, or as a result of ribosome stalling.</text>
</comment>
<evidence type="ECO:0000313" key="11">
    <source>
        <dbReference type="Proteomes" id="UP000190834"/>
    </source>
</evidence>
<evidence type="ECO:0000256" key="3">
    <source>
        <dbReference type="ARBA" id="ARBA00022801"/>
    </source>
</evidence>
<dbReference type="GO" id="GO:0005737">
    <property type="term" value="C:cytoplasm"/>
    <property type="evidence" value="ECO:0007669"/>
    <property type="project" value="UniProtKB-SubCell"/>
</dbReference>
<name>A0A1T4MJP4_VIBCI</name>
<protein>
    <recommendedName>
        <fullName evidence="6 7">Peptidyl-tRNA hydrolase</fullName>
        <shortName evidence="7">Pth</shortName>
        <ecNumber evidence="1 7">3.1.1.29</ecNumber>
    </recommendedName>
</protein>
<evidence type="ECO:0000313" key="10">
    <source>
        <dbReference type="EMBL" id="SJZ67259.1"/>
    </source>
</evidence>
<dbReference type="Gene3D" id="3.40.50.1470">
    <property type="entry name" value="Peptidyl-tRNA hydrolase"/>
    <property type="match status" value="1"/>
</dbReference>
<dbReference type="NCBIfam" id="TIGR00447">
    <property type="entry name" value="pth"/>
    <property type="match status" value="1"/>
</dbReference>
<keyword evidence="2 7" id="KW-0820">tRNA-binding</keyword>
<dbReference type="EMBL" id="FUXB01000004">
    <property type="protein sequence ID" value="SJZ67259.1"/>
    <property type="molecule type" value="Genomic_DNA"/>
</dbReference>
<dbReference type="STRING" id="1123491.SAMN02745782_01021"/>
<feature type="binding site" evidence="7">
    <location>
        <position position="141"/>
    </location>
    <ligand>
        <name>tRNA</name>
        <dbReference type="ChEBI" id="CHEBI:17843"/>
    </ligand>
</feature>
<dbReference type="HAMAP" id="MF_00083">
    <property type="entry name" value="Pept_tRNA_hydro_bact"/>
    <property type="match status" value="1"/>
</dbReference>
<keyword evidence="4 7" id="KW-0694">RNA-binding</keyword>
<feature type="binding site" evidence="7">
    <location>
        <position position="93"/>
    </location>
    <ligand>
        <name>tRNA</name>
        <dbReference type="ChEBI" id="CHEBI:17843"/>
    </ligand>
</feature>
<gene>
    <name evidence="7" type="primary">pth</name>
    <name evidence="10" type="ORF">SAMN02745782_01021</name>
</gene>
<comment type="similarity">
    <text evidence="5 7 9">Belongs to the PTH family.</text>
</comment>
<dbReference type="InterPro" id="IPR018171">
    <property type="entry name" value="Pept_tRNA_hydro_CS"/>
</dbReference>
<reference evidence="11" key="1">
    <citation type="submission" date="2017-02" db="EMBL/GenBank/DDBJ databases">
        <authorList>
            <person name="Varghese N."/>
            <person name="Submissions S."/>
        </authorList>
    </citation>
    <scope>NUCLEOTIDE SEQUENCE [LARGE SCALE GENOMIC DNA]</scope>
    <source>
        <strain evidence="11">DSM 19608</strain>
    </source>
</reference>
<dbReference type="PANTHER" id="PTHR17224:SF1">
    <property type="entry name" value="PEPTIDYL-TRNA HYDROLASE"/>
    <property type="match status" value="1"/>
</dbReference>
<keyword evidence="11" id="KW-1185">Reference proteome</keyword>
<dbReference type="EC" id="3.1.1.29" evidence="1 7"/>
<dbReference type="SUPFAM" id="SSF53178">
    <property type="entry name" value="Peptidyl-tRNA hydrolase-like"/>
    <property type="match status" value="1"/>
</dbReference>
<accession>A0A1T4MJP4</accession>
<evidence type="ECO:0000256" key="6">
    <source>
        <dbReference type="ARBA" id="ARBA00050038"/>
    </source>
</evidence>
<comment type="function">
    <text evidence="7">Catalyzes the release of premature peptidyl moieties from peptidyl-tRNA molecules trapped in stalled 50S ribosomal subunits, and thus maintains levels of free tRNAs and 50S ribosomes.</text>
</comment>
<dbReference type="InterPro" id="IPR001328">
    <property type="entry name" value="Pept_tRNA_hydro"/>
</dbReference>
<comment type="subunit">
    <text evidence="7">Monomer.</text>
</comment>
<organism evidence="10 11">
    <name type="scientific">Vibrio cincinnatiensis DSM 19608</name>
    <dbReference type="NCBI Taxonomy" id="1123491"/>
    <lineage>
        <taxon>Bacteria</taxon>
        <taxon>Pseudomonadati</taxon>
        <taxon>Pseudomonadota</taxon>
        <taxon>Gammaproteobacteria</taxon>
        <taxon>Vibrionales</taxon>
        <taxon>Vibrionaceae</taxon>
        <taxon>Vibrio</taxon>
    </lineage>
</organism>
<dbReference type="PROSITE" id="PS01196">
    <property type="entry name" value="PEPT_TRNA_HYDROL_2"/>
    <property type="match status" value="1"/>
</dbReference>
<evidence type="ECO:0000256" key="1">
    <source>
        <dbReference type="ARBA" id="ARBA00013260"/>
    </source>
</evidence>
<sequence length="220" mass="24151">MLPRPITLFYAIILRFFVSEGILALSQPIKLLVGLANPGPEYANTRHNAGAWVVEELARAHHCVLKSEPKFFGLTGRIMVNGEDLRLLIPTTFMNLSGKAVAAIAKFYQINPEQIMIAHDELDLPPGIAKFKQGGGHGGHNGLKDTINKLGNNKEFYRLRIGIGHPGHKDKVAGYVLGKAPSKEQECILAAVDESVRSLDILLKDGLTKAQNRLHTFKAE</sequence>
<feature type="binding site" evidence="7">
    <location>
        <position position="95"/>
    </location>
    <ligand>
        <name>tRNA</name>
        <dbReference type="ChEBI" id="CHEBI:17843"/>
    </ligand>
</feature>
<comment type="subcellular location">
    <subcellularLocation>
        <location evidence="7">Cytoplasm</location>
    </subcellularLocation>
</comment>
<dbReference type="Proteomes" id="UP000190834">
    <property type="component" value="Unassembled WGS sequence"/>
</dbReference>
<proteinExistence type="inferred from homology"/>